<evidence type="ECO:0000313" key="2">
    <source>
        <dbReference type="EMBL" id="MEZ0493798.1"/>
    </source>
</evidence>
<feature type="transmembrane region" description="Helical" evidence="1">
    <location>
        <begin position="57"/>
        <end position="74"/>
    </location>
</feature>
<protein>
    <submittedName>
        <fullName evidence="2">Uncharacterized protein</fullName>
    </submittedName>
</protein>
<keyword evidence="1" id="KW-1133">Transmembrane helix</keyword>
<dbReference type="Proteomes" id="UP001566476">
    <property type="component" value="Unassembled WGS sequence"/>
</dbReference>
<comment type="caution">
    <text evidence="2">The sequence shown here is derived from an EMBL/GenBank/DDBJ whole genome shotgun (WGS) entry which is preliminary data.</text>
</comment>
<dbReference type="EMBL" id="JBGGTQ010000008">
    <property type="protein sequence ID" value="MEZ0493798.1"/>
    <property type="molecule type" value="Genomic_DNA"/>
</dbReference>
<name>A0ABV4I7U0_9ACTN</name>
<proteinExistence type="predicted"/>
<organism evidence="2 3">
    <name type="scientific">Kineococcus mangrovi</name>
    <dbReference type="NCBI Taxonomy" id="1660183"/>
    <lineage>
        <taxon>Bacteria</taxon>
        <taxon>Bacillati</taxon>
        <taxon>Actinomycetota</taxon>
        <taxon>Actinomycetes</taxon>
        <taxon>Kineosporiales</taxon>
        <taxon>Kineosporiaceae</taxon>
        <taxon>Kineococcus</taxon>
    </lineage>
</organism>
<keyword evidence="1" id="KW-0472">Membrane</keyword>
<gene>
    <name evidence="2" type="ORF">AB2L28_16285</name>
</gene>
<evidence type="ECO:0000256" key="1">
    <source>
        <dbReference type="SAM" id="Phobius"/>
    </source>
</evidence>
<keyword evidence="3" id="KW-1185">Reference proteome</keyword>
<evidence type="ECO:0000313" key="3">
    <source>
        <dbReference type="Proteomes" id="UP001566476"/>
    </source>
</evidence>
<reference evidence="2 3" key="1">
    <citation type="submission" date="2024-07" db="EMBL/GenBank/DDBJ databases">
        <authorList>
            <person name="Thanompreechachai J."/>
            <person name="Duangmal K."/>
        </authorList>
    </citation>
    <scope>NUCLEOTIDE SEQUENCE [LARGE SCALE GENOMIC DNA]</scope>
    <source>
        <strain evidence="2 3">TBRC 1896</strain>
    </source>
</reference>
<dbReference type="RefSeq" id="WP_370720042.1">
    <property type="nucleotide sequence ID" value="NZ_JBGGTQ010000008.1"/>
</dbReference>
<accession>A0ABV4I7U0</accession>
<keyword evidence="1" id="KW-0812">Transmembrane</keyword>
<sequence length="93" mass="9630">MSRPMSRTLPVIRFVFTLATVVLVLGGIVLVAAQAVALVLGRGTWLEAVPEVVGPPTLVSASVAGLLAFVLSYGRADRSAEHEPEDDGATTTA</sequence>